<reference evidence="2" key="1">
    <citation type="submission" date="2016-10" db="EMBL/GenBank/DDBJ databases">
        <authorList>
            <person name="Varghese N."/>
            <person name="Submissions S."/>
        </authorList>
    </citation>
    <scope>NUCLEOTIDE SEQUENCE [LARGE SCALE GENOMIC DNA]</scope>
    <source>
        <strain evidence="2">DSM 8987</strain>
    </source>
</reference>
<accession>A0A1G6XG54</accession>
<evidence type="ECO:0000313" key="1">
    <source>
        <dbReference type="EMBL" id="SDD77150.1"/>
    </source>
</evidence>
<gene>
    <name evidence="1" type="ORF">SAMN05661003_101261</name>
</gene>
<name>A0A1G6XG54_9BACT</name>
<organism evidence="1 2">
    <name type="scientific">Desulfuromonas thiophila</name>
    <dbReference type="NCBI Taxonomy" id="57664"/>
    <lineage>
        <taxon>Bacteria</taxon>
        <taxon>Pseudomonadati</taxon>
        <taxon>Thermodesulfobacteriota</taxon>
        <taxon>Desulfuromonadia</taxon>
        <taxon>Desulfuromonadales</taxon>
        <taxon>Desulfuromonadaceae</taxon>
        <taxon>Desulfuromonas</taxon>
    </lineage>
</organism>
<protein>
    <submittedName>
        <fullName evidence="1">Uncharacterized protein</fullName>
    </submittedName>
</protein>
<keyword evidence="2" id="KW-1185">Reference proteome</keyword>
<proteinExistence type="predicted"/>
<dbReference type="Proteomes" id="UP000243205">
    <property type="component" value="Unassembled WGS sequence"/>
</dbReference>
<dbReference type="AlphaFoldDB" id="A0A1G6XG54"/>
<dbReference type="STRING" id="57664.SAMN05661003_101261"/>
<evidence type="ECO:0000313" key="2">
    <source>
        <dbReference type="Proteomes" id="UP000243205"/>
    </source>
</evidence>
<dbReference type="EMBL" id="FNAQ01000001">
    <property type="protein sequence ID" value="SDD77150.1"/>
    <property type="molecule type" value="Genomic_DNA"/>
</dbReference>
<sequence>MMGYQRNDNVDSGWFERAMGEGSAYAGAETVLNPIETGAPGEGFLTVEIYADLSLLRSAFFMVESCGKLRRS</sequence>